<evidence type="ECO:0000256" key="3">
    <source>
        <dbReference type="ARBA" id="ARBA00023159"/>
    </source>
</evidence>
<evidence type="ECO:0000256" key="2">
    <source>
        <dbReference type="ARBA" id="ARBA00023125"/>
    </source>
</evidence>
<gene>
    <name evidence="7" type="ORF">BPA01_32480</name>
</gene>
<dbReference type="STRING" id="54914.AV540_03355"/>
<keyword evidence="2" id="KW-0238">DNA-binding</keyword>
<comment type="caution">
    <text evidence="7">The sequence shown here is derived from an EMBL/GenBank/DDBJ whole genome shotgun (WGS) entry which is preliminary data.</text>
</comment>
<dbReference type="Gene3D" id="2.60.120.10">
    <property type="entry name" value="Jelly Rolls"/>
    <property type="match status" value="1"/>
</dbReference>
<keyword evidence="4" id="KW-0804">Transcription</keyword>
<proteinExistence type="predicted"/>
<name>A0A4Y3PQK5_BREPA</name>
<dbReference type="GO" id="GO:0003677">
    <property type="term" value="F:DNA binding"/>
    <property type="evidence" value="ECO:0007669"/>
    <property type="project" value="UniProtKB-KW"/>
</dbReference>
<organism evidence="7 8">
    <name type="scientific">Brevibacillus parabrevis</name>
    <dbReference type="NCBI Taxonomy" id="54914"/>
    <lineage>
        <taxon>Bacteria</taxon>
        <taxon>Bacillati</taxon>
        <taxon>Bacillota</taxon>
        <taxon>Bacilli</taxon>
        <taxon>Bacillales</taxon>
        <taxon>Paenibacillaceae</taxon>
        <taxon>Brevibacillus</taxon>
    </lineage>
</organism>
<dbReference type="InterPro" id="IPR014710">
    <property type="entry name" value="RmlC-like_jellyroll"/>
</dbReference>
<sequence length="222" mass="25281">MEKARLPQVIQAFPCFAHVPLPAWSNNEIYVERFSPRLVMGEGHLFAHAAFVLEGKVRIHKISESGREITLYRVTRGGVCVLMMASILGELEYAASAELEEETELLLLPVKVFKQWLDEYKDVRQFIYSTMIKRMASVTTLMENIAFKPIDYRLAEFLLSCTTESDNQLLITHEAIAIELGTAREVVSRSLKEFESAGWIKLGRGRITNIDRTSLANHLKHL</sequence>
<dbReference type="InterPro" id="IPR018490">
    <property type="entry name" value="cNMP-bd_dom_sf"/>
</dbReference>
<accession>A0A4Y3PQK5</accession>
<dbReference type="PANTHER" id="PTHR24567">
    <property type="entry name" value="CRP FAMILY TRANSCRIPTIONAL REGULATORY PROTEIN"/>
    <property type="match status" value="1"/>
</dbReference>
<dbReference type="InterPro" id="IPR050397">
    <property type="entry name" value="Env_Response_Regulators"/>
</dbReference>
<reference evidence="7 8" key="1">
    <citation type="submission" date="2019-06" db="EMBL/GenBank/DDBJ databases">
        <title>Whole genome shotgun sequence of Brevibacillus parabrevis NBRC 12334.</title>
        <authorList>
            <person name="Hosoyama A."/>
            <person name="Uohara A."/>
            <person name="Ohji S."/>
            <person name="Ichikawa N."/>
        </authorList>
    </citation>
    <scope>NUCLEOTIDE SEQUENCE [LARGE SCALE GENOMIC DNA]</scope>
    <source>
        <strain evidence="7 8">NBRC 12334</strain>
    </source>
</reference>
<dbReference type="Pfam" id="PF13545">
    <property type="entry name" value="HTH_Crp_2"/>
    <property type="match status" value="1"/>
</dbReference>
<evidence type="ECO:0000259" key="6">
    <source>
        <dbReference type="PROSITE" id="PS51063"/>
    </source>
</evidence>
<dbReference type="Gene3D" id="1.10.10.10">
    <property type="entry name" value="Winged helix-like DNA-binding domain superfamily/Winged helix DNA-binding domain"/>
    <property type="match status" value="1"/>
</dbReference>
<feature type="domain" description="Cyclic nucleotide-binding" evidence="5">
    <location>
        <begin position="39"/>
        <end position="134"/>
    </location>
</feature>
<dbReference type="Pfam" id="PF00027">
    <property type="entry name" value="cNMP_binding"/>
    <property type="match status" value="1"/>
</dbReference>
<dbReference type="InterPro" id="IPR036390">
    <property type="entry name" value="WH_DNA-bd_sf"/>
</dbReference>
<dbReference type="SUPFAM" id="SSF51206">
    <property type="entry name" value="cAMP-binding domain-like"/>
    <property type="match status" value="1"/>
</dbReference>
<feature type="domain" description="HTH crp-type" evidence="6">
    <location>
        <begin position="148"/>
        <end position="213"/>
    </location>
</feature>
<protein>
    <submittedName>
        <fullName evidence="7">Cyclic nucleotide-binding protein</fullName>
    </submittedName>
</protein>
<dbReference type="RefSeq" id="WP_122962421.1">
    <property type="nucleotide sequence ID" value="NZ_BJMH01000015.1"/>
</dbReference>
<dbReference type="GO" id="GO:0005829">
    <property type="term" value="C:cytosol"/>
    <property type="evidence" value="ECO:0007669"/>
    <property type="project" value="TreeGrafter"/>
</dbReference>
<dbReference type="InterPro" id="IPR012318">
    <property type="entry name" value="HTH_CRP"/>
</dbReference>
<dbReference type="PANTHER" id="PTHR24567:SF74">
    <property type="entry name" value="HTH-TYPE TRANSCRIPTIONAL REGULATOR ARCR"/>
    <property type="match status" value="1"/>
</dbReference>
<evidence type="ECO:0000256" key="1">
    <source>
        <dbReference type="ARBA" id="ARBA00023015"/>
    </source>
</evidence>
<evidence type="ECO:0000259" key="5">
    <source>
        <dbReference type="PROSITE" id="PS50042"/>
    </source>
</evidence>
<dbReference type="InterPro" id="IPR000595">
    <property type="entry name" value="cNMP-bd_dom"/>
</dbReference>
<keyword evidence="8" id="KW-1185">Reference proteome</keyword>
<dbReference type="SUPFAM" id="SSF46785">
    <property type="entry name" value="Winged helix' DNA-binding domain"/>
    <property type="match status" value="1"/>
</dbReference>
<dbReference type="SMART" id="SM00419">
    <property type="entry name" value="HTH_CRP"/>
    <property type="match status" value="1"/>
</dbReference>
<keyword evidence="3" id="KW-0010">Activator</keyword>
<evidence type="ECO:0000313" key="7">
    <source>
        <dbReference type="EMBL" id="GEB33668.1"/>
    </source>
</evidence>
<dbReference type="EMBL" id="BJMH01000015">
    <property type="protein sequence ID" value="GEB33668.1"/>
    <property type="molecule type" value="Genomic_DNA"/>
</dbReference>
<dbReference type="PROSITE" id="PS51063">
    <property type="entry name" value="HTH_CRP_2"/>
    <property type="match status" value="1"/>
</dbReference>
<evidence type="ECO:0000313" key="8">
    <source>
        <dbReference type="Proteomes" id="UP000316882"/>
    </source>
</evidence>
<dbReference type="InterPro" id="IPR036388">
    <property type="entry name" value="WH-like_DNA-bd_sf"/>
</dbReference>
<evidence type="ECO:0000256" key="4">
    <source>
        <dbReference type="ARBA" id="ARBA00023163"/>
    </source>
</evidence>
<dbReference type="Proteomes" id="UP000316882">
    <property type="component" value="Unassembled WGS sequence"/>
</dbReference>
<dbReference type="PROSITE" id="PS50042">
    <property type="entry name" value="CNMP_BINDING_3"/>
    <property type="match status" value="1"/>
</dbReference>
<keyword evidence="1" id="KW-0805">Transcription regulation</keyword>
<dbReference type="GO" id="GO:0003700">
    <property type="term" value="F:DNA-binding transcription factor activity"/>
    <property type="evidence" value="ECO:0007669"/>
    <property type="project" value="TreeGrafter"/>
</dbReference>
<dbReference type="AlphaFoldDB" id="A0A4Y3PQK5"/>